<dbReference type="EMBL" id="MRCC01000016">
    <property type="protein sequence ID" value="OKH23353.1"/>
    <property type="molecule type" value="Genomic_DNA"/>
</dbReference>
<dbReference type="PANTHER" id="PTHR34547">
    <property type="entry name" value="YACP-LIKE NYN DOMAIN PROTEIN"/>
    <property type="match status" value="1"/>
</dbReference>
<dbReference type="Proteomes" id="UP000185984">
    <property type="component" value="Unassembled WGS sequence"/>
</dbReference>
<gene>
    <name evidence="1" type="ORF">NIES1031_18035</name>
</gene>
<sequence>MPRSSPQAVLLVDGYNIIGAWSCLKKIRDSDGLEASRWQLIEDLTNYSAYQGYITQVVFDAHYQNTCSNYEVITETLSVYYTNFGETADTYIEKLCAGFRPYLRGIEPNDTTNKNSKLPIYSRISRIIVATSDRAQQLTVVGYGAEWLSAAQLKFEVQTTACRMRREKTSARKPASRFLANSIDTKARQRLAEMRMGIKKT</sequence>
<evidence type="ECO:0000313" key="2">
    <source>
        <dbReference type="Proteomes" id="UP000185984"/>
    </source>
</evidence>
<dbReference type="RefSeq" id="WP_073550884.1">
    <property type="nucleotide sequence ID" value="NZ_CAWMVK010000008.1"/>
</dbReference>
<reference evidence="1 2" key="1">
    <citation type="submission" date="2016-11" db="EMBL/GenBank/DDBJ databases">
        <title>Draft Genome Sequences of Nine Cyanobacterial Strains from Diverse Habitats.</title>
        <authorList>
            <person name="Zhu T."/>
            <person name="Hou S."/>
            <person name="Lu X."/>
            <person name="Hess W.R."/>
        </authorList>
    </citation>
    <scope>NUCLEOTIDE SEQUENCE [LARGE SCALE GENOMIC DNA]</scope>
    <source>
        <strain evidence="1 2">5.2 s.c.1</strain>
    </source>
</reference>
<protein>
    <submittedName>
        <fullName evidence="1">RNA-binding protein</fullName>
    </submittedName>
</protein>
<keyword evidence="2" id="KW-1185">Reference proteome</keyword>
<dbReference type="AlphaFoldDB" id="A0A1U7HID5"/>
<evidence type="ECO:0000313" key="1">
    <source>
        <dbReference type="EMBL" id="OKH23353.1"/>
    </source>
</evidence>
<accession>A0A1U7HID5</accession>
<dbReference type="PANTHER" id="PTHR34547:SF1">
    <property type="entry name" value="YACP-LIKE NYN DOMAIN PROTEIN"/>
    <property type="match status" value="1"/>
</dbReference>
<comment type="caution">
    <text evidence="1">The sequence shown here is derived from an EMBL/GenBank/DDBJ whole genome shotgun (WGS) entry which is preliminary data.</text>
</comment>
<organism evidence="1 2">
    <name type="scientific">Chroogloeocystis siderophila 5.2 s.c.1</name>
    <dbReference type="NCBI Taxonomy" id="247279"/>
    <lineage>
        <taxon>Bacteria</taxon>
        <taxon>Bacillati</taxon>
        <taxon>Cyanobacteriota</taxon>
        <taxon>Cyanophyceae</taxon>
        <taxon>Oscillatoriophycideae</taxon>
        <taxon>Chroococcales</taxon>
        <taxon>Chroococcaceae</taxon>
        <taxon>Chroogloeocystis</taxon>
    </lineage>
</organism>
<dbReference type="Pfam" id="PF05991">
    <property type="entry name" value="NYN_YacP"/>
    <property type="match status" value="2"/>
</dbReference>
<dbReference type="OrthoDB" id="9792160at2"/>
<proteinExistence type="predicted"/>
<dbReference type="InterPro" id="IPR010298">
    <property type="entry name" value="YacP-like"/>
</dbReference>
<dbReference type="CDD" id="cd10912">
    <property type="entry name" value="PIN_YacP-like"/>
    <property type="match status" value="1"/>
</dbReference>
<name>A0A1U7HID5_9CHRO</name>
<dbReference type="STRING" id="247279.NIES1031_18035"/>